<evidence type="ECO:0000313" key="2">
    <source>
        <dbReference type="EMBL" id="CAG8544571.1"/>
    </source>
</evidence>
<keyword evidence="3" id="KW-1185">Reference proteome</keyword>
<gene>
    <name evidence="2" type="ORF">ALEPTO_LOCUS5577</name>
</gene>
<evidence type="ECO:0000256" key="1">
    <source>
        <dbReference type="SAM" id="Phobius"/>
    </source>
</evidence>
<dbReference type="AlphaFoldDB" id="A0A9N9FN47"/>
<comment type="caution">
    <text evidence="2">The sequence shown here is derived from an EMBL/GenBank/DDBJ whole genome shotgun (WGS) entry which is preliminary data.</text>
</comment>
<reference evidence="2" key="1">
    <citation type="submission" date="2021-06" db="EMBL/GenBank/DDBJ databases">
        <authorList>
            <person name="Kallberg Y."/>
            <person name="Tangrot J."/>
            <person name="Rosling A."/>
        </authorList>
    </citation>
    <scope>NUCLEOTIDE SEQUENCE</scope>
    <source>
        <strain evidence="2">FL130A</strain>
    </source>
</reference>
<keyword evidence="1" id="KW-0472">Membrane</keyword>
<name>A0A9N9FN47_9GLOM</name>
<keyword evidence="1" id="KW-0812">Transmembrane</keyword>
<accession>A0A9N9FN47</accession>
<organism evidence="2 3">
    <name type="scientific">Ambispora leptoticha</name>
    <dbReference type="NCBI Taxonomy" id="144679"/>
    <lineage>
        <taxon>Eukaryota</taxon>
        <taxon>Fungi</taxon>
        <taxon>Fungi incertae sedis</taxon>
        <taxon>Mucoromycota</taxon>
        <taxon>Glomeromycotina</taxon>
        <taxon>Glomeromycetes</taxon>
        <taxon>Archaeosporales</taxon>
        <taxon>Ambisporaceae</taxon>
        <taxon>Ambispora</taxon>
    </lineage>
</organism>
<proteinExistence type="predicted"/>
<protein>
    <submittedName>
        <fullName evidence="2">12625_t:CDS:1</fullName>
    </submittedName>
</protein>
<sequence length="260" mass="28757">MAQKKFFSKNPHLSLIITIILLIFLFTTPKVSLAVELYLQDIVVYEPTLVNNNQQLNITYFVFNDILEQFNITNLVITLIPRQTNISSNISVAQNAPLLGPNGENHTQTVIYNITKEVYGGTWSLTFVENYIIKGTGQSMVTSQSLNVTFPPSTQPTSTTQMGTGPITYVSTIVPASYITTTTTDAAGVTYSTTIYVPPIIQTVVHSANPANPTNTTAVYSPPSSEGKTLLMISNEWWSNKIYLIGIYFILTIFTAHFLL</sequence>
<feature type="transmembrane region" description="Helical" evidence="1">
    <location>
        <begin position="242"/>
        <end position="259"/>
    </location>
</feature>
<evidence type="ECO:0000313" key="3">
    <source>
        <dbReference type="Proteomes" id="UP000789508"/>
    </source>
</evidence>
<dbReference type="EMBL" id="CAJVPS010001603">
    <property type="protein sequence ID" value="CAG8544571.1"/>
    <property type="molecule type" value="Genomic_DNA"/>
</dbReference>
<dbReference type="OrthoDB" id="10569572at2759"/>
<keyword evidence="1" id="KW-1133">Transmembrane helix</keyword>
<dbReference type="Proteomes" id="UP000789508">
    <property type="component" value="Unassembled WGS sequence"/>
</dbReference>